<reference evidence="1" key="1">
    <citation type="journal article" date="2023" name="Mol. Phylogenet. Evol.">
        <title>Genome-scale phylogeny and comparative genomics of the fungal order Sordariales.</title>
        <authorList>
            <person name="Hensen N."/>
            <person name="Bonometti L."/>
            <person name="Westerberg I."/>
            <person name="Brannstrom I.O."/>
            <person name="Guillou S."/>
            <person name="Cros-Aarteil S."/>
            <person name="Calhoun S."/>
            <person name="Haridas S."/>
            <person name="Kuo A."/>
            <person name="Mondo S."/>
            <person name="Pangilinan J."/>
            <person name="Riley R."/>
            <person name="LaButti K."/>
            <person name="Andreopoulos B."/>
            <person name="Lipzen A."/>
            <person name="Chen C."/>
            <person name="Yan M."/>
            <person name="Daum C."/>
            <person name="Ng V."/>
            <person name="Clum A."/>
            <person name="Steindorff A."/>
            <person name="Ohm R.A."/>
            <person name="Martin F."/>
            <person name="Silar P."/>
            <person name="Natvig D.O."/>
            <person name="Lalanne C."/>
            <person name="Gautier V."/>
            <person name="Ament-Velasquez S.L."/>
            <person name="Kruys A."/>
            <person name="Hutchinson M.I."/>
            <person name="Powell A.J."/>
            <person name="Barry K."/>
            <person name="Miller A.N."/>
            <person name="Grigoriev I.V."/>
            <person name="Debuchy R."/>
            <person name="Gladieux P."/>
            <person name="Hiltunen Thoren M."/>
            <person name="Johannesson H."/>
        </authorList>
    </citation>
    <scope>NUCLEOTIDE SEQUENCE</scope>
    <source>
        <strain evidence="1">CBS 990.96</strain>
    </source>
</reference>
<evidence type="ECO:0008006" key="3">
    <source>
        <dbReference type="Google" id="ProtNLM"/>
    </source>
</evidence>
<dbReference type="InterPro" id="IPR035994">
    <property type="entry name" value="Nucleoside_phosphorylase_sf"/>
</dbReference>
<sequence length="388" mass="44227">MICSPFHGCKLYPRQDINVNTHTMGSSLPQYLKIKVHQEVLRKRYDEIIVMGSYSRYSTSSIPFQGEKRDKPFNWERPSARPSEDGKILYIECFPGYDHIEHYAEIISSYLRILESPGPNQRTGLTPSSRVSFIPSSCSDTLTALELDTNLLSFPGEGVDTVILGMTWHLSNLTAWPSVQFEGNGPWQWIIRHYPSSNRRVAFLGFRPAFWGCISGEVIHLLSRQFPAIREFIYIGKLGTLTPGIRPNHFLATGSHSLLNNRIISWENCLSTSISQVAQESVIVGKHVTLGSVLHETKEWYASHRRDGMDFDFVDPEIGNMAQAAVRSGRRYGYLHLITDNLGQKYDEDLSNERTESVLKGRKRLYEVIRDVMEFHLTRTDVEGKVVV</sequence>
<protein>
    <recommendedName>
        <fullName evidence="3">Nucleoside phosphorylase domain-containing protein</fullName>
    </recommendedName>
</protein>
<organism evidence="1 2">
    <name type="scientific">Podospora fimiseda</name>
    <dbReference type="NCBI Taxonomy" id="252190"/>
    <lineage>
        <taxon>Eukaryota</taxon>
        <taxon>Fungi</taxon>
        <taxon>Dikarya</taxon>
        <taxon>Ascomycota</taxon>
        <taxon>Pezizomycotina</taxon>
        <taxon>Sordariomycetes</taxon>
        <taxon>Sordariomycetidae</taxon>
        <taxon>Sordariales</taxon>
        <taxon>Podosporaceae</taxon>
        <taxon>Podospora</taxon>
    </lineage>
</organism>
<evidence type="ECO:0000313" key="1">
    <source>
        <dbReference type="EMBL" id="KAK4225185.1"/>
    </source>
</evidence>
<accession>A0AAN7GYM4</accession>
<dbReference type="GO" id="GO:0009116">
    <property type="term" value="P:nucleoside metabolic process"/>
    <property type="evidence" value="ECO:0007669"/>
    <property type="project" value="InterPro"/>
</dbReference>
<comment type="caution">
    <text evidence="1">The sequence shown here is derived from an EMBL/GenBank/DDBJ whole genome shotgun (WGS) entry which is preliminary data.</text>
</comment>
<dbReference type="Proteomes" id="UP001301958">
    <property type="component" value="Unassembled WGS sequence"/>
</dbReference>
<dbReference type="AlphaFoldDB" id="A0AAN7GYM4"/>
<dbReference type="SUPFAM" id="SSF53167">
    <property type="entry name" value="Purine and uridine phosphorylases"/>
    <property type="match status" value="1"/>
</dbReference>
<keyword evidence="2" id="KW-1185">Reference proteome</keyword>
<dbReference type="GO" id="GO:0003824">
    <property type="term" value="F:catalytic activity"/>
    <property type="evidence" value="ECO:0007669"/>
    <property type="project" value="InterPro"/>
</dbReference>
<name>A0AAN7GYM4_9PEZI</name>
<proteinExistence type="predicted"/>
<gene>
    <name evidence="1" type="ORF">QBC38DRAFT_483674</name>
</gene>
<evidence type="ECO:0000313" key="2">
    <source>
        <dbReference type="Proteomes" id="UP001301958"/>
    </source>
</evidence>
<dbReference type="EMBL" id="MU865373">
    <property type="protein sequence ID" value="KAK4225185.1"/>
    <property type="molecule type" value="Genomic_DNA"/>
</dbReference>
<reference evidence="1" key="2">
    <citation type="submission" date="2023-05" db="EMBL/GenBank/DDBJ databases">
        <authorList>
            <consortium name="Lawrence Berkeley National Laboratory"/>
            <person name="Steindorff A."/>
            <person name="Hensen N."/>
            <person name="Bonometti L."/>
            <person name="Westerberg I."/>
            <person name="Brannstrom I.O."/>
            <person name="Guillou S."/>
            <person name="Cros-Aarteil S."/>
            <person name="Calhoun S."/>
            <person name="Haridas S."/>
            <person name="Kuo A."/>
            <person name="Mondo S."/>
            <person name="Pangilinan J."/>
            <person name="Riley R."/>
            <person name="Labutti K."/>
            <person name="Andreopoulos B."/>
            <person name="Lipzen A."/>
            <person name="Chen C."/>
            <person name="Yanf M."/>
            <person name="Daum C."/>
            <person name="Ng V."/>
            <person name="Clum A."/>
            <person name="Ohm R."/>
            <person name="Martin F."/>
            <person name="Silar P."/>
            <person name="Natvig D."/>
            <person name="Lalanne C."/>
            <person name="Gautier V."/>
            <person name="Ament-Velasquez S.L."/>
            <person name="Kruys A."/>
            <person name="Hutchinson M.I."/>
            <person name="Powell A.J."/>
            <person name="Barry K."/>
            <person name="Miller A.N."/>
            <person name="Grigoriev I.V."/>
            <person name="Debuchy R."/>
            <person name="Gladieux P."/>
            <person name="Thoren M.H."/>
            <person name="Johannesson H."/>
        </authorList>
    </citation>
    <scope>NUCLEOTIDE SEQUENCE</scope>
    <source>
        <strain evidence="1">CBS 990.96</strain>
    </source>
</reference>